<accession>A0ABW8RZE8</accession>
<keyword evidence="2" id="KW-0812">Transmembrane</keyword>
<keyword evidence="2" id="KW-1133">Transmembrane helix</keyword>
<reference evidence="3 4" key="1">
    <citation type="submission" date="2024-11" db="EMBL/GenBank/DDBJ databases">
        <authorList>
            <person name="Heng Y.C."/>
            <person name="Lim A.C.H."/>
            <person name="Lee J.K.Y."/>
            <person name="Kittelmann S."/>
        </authorList>
    </citation>
    <scope>NUCLEOTIDE SEQUENCE [LARGE SCALE GENOMIC DNA]</scope>
    <source>
        <strain evidence="3 4">WILCCON 0112</strain>
    </source>
</reference>
<protein>
    <submittedName>
        <fullName evidence="3">Uncharacterized protein</fullName>
    </submittedName>
</protein>
<keyword evidence="2" id="KW-0472">Membrane</keyword>
<feature type="region of interest" description="Disordered" evidence="1">
    <location>
        <begin position="1"/>
        <end position="25"/>
    </location>
</feature>
<sequence length="182" mass="20727">MSKKKISKKKASKKNRKVVSREKSTTECIENRNISKVVSSNATKCKKGETSPKGNVIDGWIAYGVTLLLKVLVINRVFPLFSESIFCICALKCLECVLLDEFKDEEDVLWKGKYIIFGLIEIVTNVIFDISENSLLIALFFIFAFIGKKIILEDYSETLKKYLYVISLLPLTSIFVILINIR</sequence>
<gene>
    <name evidence="3" type="ORF">ACJDTP_02760</name>
</gene>
<proteinExistence type="predicted"/>
<dbReference type="EMBL" id="JBJIAB010000002">
    <property type="protein sequence ID" value="MFL0163988.1"/>
    <property type="molecule type" value="Genomic_DNA"/>
</dbReference>
<feature type="compositionally biased region" description="Basic residues" evidence="1">
    <location>
        <begin position="1"/>
        <end position="18"/>
    </location>
</feature>
<comment type="caution">
    <text evidence="3">The sequence shown here is derived from an EMBL/GenBank/DDBJ whole genome shotgun (WGS) entry which is preliminary data.</text>
</comment>
<dbReference type="Proteomes" id="UP001623600">
    <property type="component" value="Unassembled WGS sequence"/>
</dbReference>
<name>A0ABW8RZE8_9CLOT</name>
<evidence type="ECO:0000313" key="3">
    <source>
        <dbReference type="EMBL" id="MFL0163988.1"/>
    </source>
</evidence>
<evidence type="ECO:0000256" key="2">
    <source>
        <dbReference type="SAM" id="Phobius"/>
    </source>
</evidence>
<feature type="transmembrane region" description="Helical" evidence="2">
    <location>
        <begin position="134"/>
        <end position="151"/>
    </location>
</feature>
<organism evidence="3 4">
    <name type="scientific">Candidatus Clostridium helianthi</name>
    <dbReference type="NCBI Taxonomy" id="3381660"/>
    <lineage>
        <taxon>Bacteria</taxon>
        <taxon>Bacillati</taxon>
        <taxon>Bacillota</taxon>
        <taxon>Clostridia</taxon>
        <taxon>Eubacteriales</taxon>
        <taxon>Clostridiaceae</taxon>
        <taxon>Clostridium</taxon>
    </lineage>
</organism>
<dbReference type="RefSeq" id="WP_406760443.1">
    <property type="nucleotide sequence ID" value="NZ_JBJIAB010000002.1"/>
</dbReference>
<evidence type="ECO:0000256" key="1">
    <source>
        <dbReference type="SAM" id="MobiDB-lite"/>
    </source>
</evidence>
<feature type="transmembrane region" description="Helical" evidence="2">
    <location>
        <begin position="163"/>
        <end position="181"/>
    </location>
</feature>
<evidence type="ECO:0000313" key="4">
    <source>
        <dbReference type="Proteomes" id="UP001623600"/>
    </source>
</evidence>
<keyword evidence="4" id="KW-1185">Reference proteome</keyword>